<feature type="signal peptide" evidence="1">
    <location>
        <begin position="1"/>
        <end position="23"/>
    </location>
</feature>
<name>A0A914XMJ1_9BILA</name>
<protein>
    <submittedName>
        <fullName evidence="3">Uncharacterized protein</fullName>
    </submittedName>
</protein>
<accession>A0A914XMJ1</accession>
<keyword evidence="2" id="KW-1185">Reference proteome</keyword>
<reference evidence="3" key="1">
    <citation type="submission" date="2022-11" db="UniProtKB">
        <authorList>
            <consortium name="WormBaseParasite"/>
        </authorList>
    </citation>
    <scope>IDENTIFICATION</scope>
</reference>
<evidence type="ECO:0000313" key="3">
    <source>
        <dbReference type="WBParaSite" id="PSAMB.scaffold9187size5250.g32204.t1"/>
    </source>
</evidence>
<dbReference type="Proteomes" id="UP000887566">
    <property type="component" value="Unplaced"/>
</dbReference>
<organism evidence="2 3">
    <name type="scientific">Plectus sambesii</name>
    <dbReference type="NCBI Taxonomy" id="2011161"/>
    <lineage>
        <taxon>Eukaryota</taxon>
        <taxon>Metazoa</taxon>
        <taxon>Ecdysozoa</taxon>
        <taxon>Nematoda</taxon>
        <taxon>Chromadorea</taxon>
        <taxon>Plectida</taxon>
        <taxon>Plectina</taxon>
        <taxon>Plectoidea</taxon>
        <taxon>Plectidae</taxon>
        <taxon>Plectus</taxon>
    </lineage>
</organism>
<keyword evidence="1" id="KW-0732">Signal</keyword>
<sequence>MVRWLNIIGYCFILLALISFAATADDKCKPNNKGGCEQANKIFNRCKGQCILEKGSCTCRANNLSPPNAKDEDSQEVDERVFLGTSLGGCYSTRDGCRNEGCGGGGGCVNFGKVPKNDCRCVLPSPLNNTTAATRNAVPPRPSGR</sequence>
<evidence type="ECO:0000256" key="1">
    <source>
        <dbReference type="SAM" id="SignalP"/>
    </source>
</evidence>
<dbReference type="AlphaFoldDB" id="A0A914XMJ1"/>
<feature type="chain" id="PRO_5036926549" evidence="1">
    <location>
        <begin position="24"/>
        <end position="145"/>
    </location>
</feature>
<proteinExistence type="predicted"/>
<evidence type="ECO:0000313" key="2">
    <source>
        <dbReference type="Proteomes" id="UP000887566"/>
    </source>
</evidence>
<dbReference type="WBParaSite" id="PSAMB.scaffold9187size5250.g32204.t1">
    <property type="protein sequence ID" value="PSAMB.scaffold9187size5250.g32204.t1"/>
    <property type="gene ID" value="PSAMB.scaffold9187size5250.g32204"/>
</dbReference>